<proteinExistence type="predicted"/>
<dbReference type="EMBL" id="LR798311">
    <property type="protein sequence ID" value="CAB5222683.1"/>
    <property type="molecule type" value="Genomic_DNA"/>
</dbReference>
<organism evidence="1">
    <name type="scientific">uncultured Caudovirales phage</name>
    <dbReference type="NCBI Taxonomy" id="2100421"/>
    <lineage>
        <taxon>Viruses</taxon>
        <taxon>Duplodnaviria</taxon>
        <taxon>Heunggongvirae</taxon>
        <taxon>Uroviricota</taxon>
        <taxon>Caudoviricetes</taxon>
        <taxon>Peduoviridae</taxon>
        <taxon>Maltschvirus</taxon>
        <taxon>Maltschvirus maltsch</taxon>
    </lineage>
</organism>
<gene>
    <name evidence="1" type="ORF">UFOVP370_23</name>
</gene>
<sequence length="137" mass="15289">MPGNVTGYAEGVYGVGMREPYESELEYFKANPHVAGMAAEDDKIILNPYSTLKPQEQNAVKLNEAARVHMRRGMIDAPRYALTPEQEKAFAKYGTGNIDDIRQTLAARILSGDPSALTPTPEQLDYVKRLRQFMGVR</sequence>
<reference evidence="1" key="1">
    <citation type="submission" date="2020-05" db="EMBL/GenBank/DDBJ databases">
        <authorList>
            <person name="Chiriac C."/>
            <person name="Salcher M."/>
            <person name="Ghai R."/>
            <person name="Kavagutti S V."/>
        </authorList>
    </citation>
    <scope>NUCLEOTIDE SEQUENCE</scope>
</reference>
<name>A0A6J7X5W4_9CAUD</name>
<protein>
    <submittedName>
        <fullName evidence="1">Uncharacterized protein</fullName>
    </submittedName>
</protein>
<evidence type="ECO:0000313" key="1">
    <source>
        <dbReference type="EMBL" id="CAB5222683.1"/>
    </source>
</evidence>
<accession>A0A6J7X5W4</accession>